<dbReference type="KEGG" id="chn:A605_03690"/>
<keyword evidence="2" id="KW-1185">Reference proteome</keyword>
<dbReference type="AlphaFoldDB" id="M1MVJ4"/>
<dbReference type="PATRIC" id="fig|1121362.3.peg.742"/>
<dbReference type="GO" id="GO:1901135">
    <property type="term" value="P:carbohydrate derivative metabolic process"/>
    <property type="evidence" value="ECO:0007669"/>
    <property type="project" value="InterPro"/>
</dbReference>
<protein>
    <submittedName>
        <fullName evidence="1">Uncharacterized protein</fullName>
    </submittedName>
</protein>
<dbReference type="Proteomes" id="UP000011723">
    <property type="component" value="Chromosome"/>
</dbReference>
<name>M1MVJ4_9CORY</name>
<gene>
    <name evidence="1" type="ORF">A605_03690</name>
</gene>
<accession>M1MVJ4</accession>
<reference evidence="1 2" key="1">
    <citation type="journal article" date="2012" name="Stand. Genomic Sci.">
        <title>Genome sequence of the halotolerant bacterium Corynebacterium halotolerans type strain YIM 70093(T) (= DSM 44683(T)).</title>
        <authorList>
            <person name="Ruckert C."/>
            <person name="Albersmeier A."/>
            <person name="Al-Dilaimi A."/>
            <person name="Niehaus K."/>
            <person name="Szczepanowski R."/>
            <person name="Kalinowski J."/>
        </authorList>
    </citation>
    <scope>NUCLEOTIDE SEQUENCE [LARGE SCALE GENOMIC DNA]</scope>
    <source>
        <strain evidence="1">YIM 70093</strain>
    </source>
</reference>
<evidence type="ECO:0000313" key="2">
    <source>
        <dbReference type="Proteomes" id="UP000011723"/>
    </source>
</evidence>
<dbReference type="OrthoDB" id="4427542at2"/>
<dbReference type="HOGENOM" id="CLU_828234_0_0_11"/>
<sequence length="329" mass="34339">MDNSYLDGSGYDRETVAFYDVAHEGAQVRTVAGVLDQLAGLYGLNPRSVVVLPTDQVSHAAARFVTAVRSPLRLPVVVTDTLPGYVGALDVVIAVGDRGEDPELSQALLTAARRGAVTILAGPAQGPILEDAPDDCVIVPASPTAVGPSPSRAITVVGTVLDLLEEDPDLVGQRLQEVADAVDAELEQLSPERDELVNPGRQLRAFVEGARVLHTGRSRLGRALAEIVATIWSTKGLPSGFVEADELGTALAAGPAAPAADDIFHDPYLDGPAVVLPLKTIVWAEEEAGLAHSLAVHCESPGLGDSASALKLITRGFAATAYEARVEEI</sequence>
<dbReference type="InterPro" id="IPR046348">
    <property type="entry name" value="SIS_dom_sf"/>
</dbReference>
<dbReference type="GO" id="GO:0097367">
    <property type="term" value="F:carbohydrate derivative binding"/>
    <property type="evidence" value="ECO:0007669"/>
    <property type="project" value="InterPro"/>
</dbReference>
<dbReference type="SUPFAM" id="SSF53697">
    <property type="entry name" value="SIS domain"/>
    <property type="match status" value="1"/>
</dbReference>
<dbReference type="EMBL" id="CP003697">
    <property type="protein sequence ID" value="AGF71749.1"/>
    <property type="molecule type" value="Genomic_DNA"/>
</dbReference>
<dbReference type="STRING" id="1121362.A605_03690"/>
<evidence type="ECO:0000313" key="1">
    <source>
        <dbReference type="EMBL" id="AGF71749.1"/>
    </source>
</evidence>
<organism evidence="1 2">
    <name type="scientific">Corynebacterium halotolerans YIM 70093 = DSM 44683</name>
    <dbReference type="NCBI Taxonomy" id="1121362"/>
    <lineage>
        <taxon>Bacteria</taxon>
        <taxon>Bacillati</taxon>
        <taxon>Actinomycetota</taxon>
        <taxon>Actinomycetes</taxon>
        <taxon>Mycobacteriales</taxon>
        <taxon>Corynebacteriaceae</taxon>
        <taxon>Corynebacterium</taxon>
    </lineage>
</organism>
<dbReference type="eggNOG" id="COG1737">
    <property type="taxonomic scope" value="Bacteria"/>
</dbReference>
<proteinExistence type="predicted"/>
<dbReference type="RefSeq" id="WP_015400168.1">
    <property type="nucleotide sequence ID" value="NC_020302.1"/>
</dbReference>